<dbReference type="RefSeq" id="WP_345419294.1">
    <property type="nucleotide sequence ID" value="NZ_AP031496.1"/>
</dbReference>
<evidence type="ECO:0000313" key="1">
    <source>
        <dbReference type="EMBL" id="GAA4937634.1"/>
    </source>
</evidence>
<gene>
    <name evidence="1" type="ORF">GCM10025791_14200</name>
</gene>
<name>A0AAV3U1J0_9ALTE</name>
<proteinExistence type="predicted"/>
<protein>
    <submittedName>
        <fullName evidence="1">Uncharacterized protein</fullName>
    </submittedName>
</protein>
<dbReference type="AlphaFoldDB" id="A0AAV3U1J0"/>
<organism evidence="1 2">
    <name type="scientific">Halioxenophilus aromaticivorans</name>
    <dbReference type="NCBI Taxonomy" id="1306992"/>
    <lineage>
        <taxon>Bacteria</taxon>
        <taxon>Pseudomonadati</taxon>
        <taxon>Pseudomonadota</taxon>
        <taxon>Gammaproteobacteria</taxon>
        <taxon>Alteromonadales</taxon>
        <taxon>Alteromonadaceae</taxon>
        <taxon>Halioxenophilus</taxon>
    </lineage>
</organism>
<evidence type="ECO:0000313" key="2">
    <source>
        <dbReference type="Proteomes" id="UP001409585"/>
    </source>
</evidence>
<keyword evidence="2" id="KW-1185">Reference proteome</keyword>
<accession>A0AAV3U1J0</accession>
<sequence length="102" mass="10794">MTPANTPAAPNLSRIKARIESAHPAKAFADKWELSLVITQTVSLDGPDFVSRYLGSVVDGFTFNPTVQLDTGTVIDAEASYIGGPHSGLFHLSSITISSFAT</sequence>
<dbReference type="Proteomes" id="UP001409585">
    <property type="component" value="Unassembled WGS sequence"/>
</dbReference>
<comment type="caution">
    <text evidence="1">The sequence shown here is derived from an EMBL/GenBank/DDBJ whole genome shotgun (WGS) entry which is preliminary data.</text>
</comment>
<dbReference type="EMBL" id="BAABLX010000009">
    <property type="protein sequence ID" value="GAA4937634.1"/>
    <property type="molecule type" value="Genomic_DNA"/>
</dbReference>
<reference evidence="2" key="1">
    <citation type="journal article" date="2019" name="Int. J. Syst. Evol. Microbiol.">
        <title>The Global Catalogue of Microorganisms (GCM) 10K type strain sequencing project: providing services to taxonomists for standard genome sequencing and annotation.</title>
        <authorList>
            <consortium name="The Broad Institute Genomics Platform"/>
            <consortium name="The Broad Institute Genome Sequencing Center for Infectious Disease"/>
            <person name="Wu L."/>
            <person name="Ma J."/>
        </authorList>
    </citation>
    <scope>NUCLEOTIDE SEQUENCE [LARGE SCALE GENOMIC DNA]</scope>
    <source>
        <strain evidence="2">JCM 19134</strain>
    </source>
</reference>